<accession>A0A378Q2F6</accession>
<evidence type="ECO:0000256" key="2">
    <source>
        <dbReference type="ARBA" id="ARBA00022448"/>
    </source>
</evidence>
<name>A0A378Q2F6_9GAMM</name>
<keyword evidence="9" id="KW-0406">Ion transport</keyword>
<evidence type="ECO:0000256" key="3">
    <source>
        <dbReference type="ARBA" id="ARBA00022538"/>
    </source>
</evidence>
<evidence type="ECO:0000256" key="12">
    <source>
        <dbReference type="SAM" id="MobiDB-lite"/>
    </source>
</evidence>
<evidence type="ECO:0000313" key="15">
    <source>
        <dbReference type="EMBL" id="STY94892.1"/>
    </source>
</evidence>
<feature type="transmembrane region" description="Helical" evidence="13">
    <location>
        <begin position="126"/>
        <end position="148"/>
    </location>
</feature>
<dbReference type="Pfam" id="PF00520">
    <property type="entry name" value="Ion_trans"/>
    <property type="match status" value="1"/>
</dbReference>
<dbReference type="PANTHER" id="PTHR11537:SF254">
    <property type="entry name" value="POTASSIUM VOLTAGE-GATED CHANNEL PROTEIN SHAB"/>
    <property type="match status" value="1"/>
</dbReference>
<evidence type="ECO:0000259" key="14">
    <source>
        <dbReference type="Pfam" id="PF00520"/>
    </source>
</evidence>
<dbReference type="AlphaFoldDB" id="A0A378Q2F6"/>
<keyword evidence="6" id="KW-0851">Voltage-gated channel</keyword>
<dbReference type="Proteomes" id="UP000255193">
    <property type="component" value="Unassembled WGS sequence"/>
</dbReference>
<dbReference type="PRINTS" id="PR00169">
    <property type="entry name" value="KCHANNEL"/>
</dbReference>
<evidence type="ECO:0000256" key="5">
    <source>
        <dbReference type="ARBA" id="ARBA00022826"/>
    </source>
</evidence>
<protein>
    <submittedName>
        <fullName evidence="15">MlotiK1 channel</fullName>
    </submittedName>
</protein>
<organism evidence="15 16">
    <name type="scientific">Faucicola atlantae</name>
    <dbReference type="NCBI Taxonomy" id="34059"/>
    <lineage>
        <taxon>Bacteria</taxon>
        <taxon>Pseudomonadati</taxon>
        <taxon>Pseudomonadota</taxon>
        <taxon>Gammaproteobacteria</taxon>
        <taxon>Moraxellales</taxon>
        <taxon>Moraxellaceae</taxon>
        <taxon>Faucicola</taxon>
    </lineage>
</organism>
<dbReference type="InterPro" id="IPR027359">
    <property type="entry name" value="Volt_channel_dom_sf"/>
</dbReference>
<feature type="compositionally biased region" description="Acidic residues" evidence="12">
    <location>
        <begin position="30"/>
        <end position="42"/>
    </location>
</feature>
<sequence>MASRTNSNQNSNKKQPPRTASTADQRDTLDDSDLFDTDDADSEAEHVWVPDAPAKRKRRSGFGVLRFDSLRDDEQGLRHAIHVIIDGTDTPLGKAFDILLLVAIITSLAVVLLDSVLVFRLKYGTYFYYAEWFFTILFTVEYLLRLFAAPNRWRYALSFFGIVDFLSILPTYLGLFISMAGVQSLLVVRILRILRVFRILKLTDYMQQAGFLMMALRSSRQKIIVFFISVLILVTIIGSIVYSIEGADNGFTSIPVSIYWAIVTMTTVGYGDISPKTPLGQALASMVMIMGYSIIAVPTGLFTAELNKTMRPQLQPVSCPNCGKFGHAREANFCDRCGYDLHV</sequence>
<evidence type="ECO:0000256" key="4">
    <source>
        <dbReference type="ARBA" id="ARBA00022692"/>
    </source>
</evidence>
<comment type="subcellular location">
    <subcellularLocation>
        <location evidence="1">Membrane</location>
        <topology evidence="1">Multi-pass membrane protein</topology>
    </subcellularLocation>
</comment>
<feature type="region of interest" description="Disordered" evidence="12">
    <location>
        <begin position="1"/>
        <end position="43"/>
    </location>
</feature>
<keyword evidence="3" id="KW-0633">Potassium transport</keyword>
<evidence type="ECO:0000256" key="11">
    <source>
        <dbReference type="ARBA" id="ARBA00023303"/>
    </source>
</evidence>
<dbReference type="PANTHER" id="PTHR11537">
    <property type="entry name" value="VOLTAGE-GATED POTASSIUM CHANNEL"/>
    <property type="match status" value="1"/>
</dbReference>
<evidence type="ECO:0000256" key="13">
    <source>
        <dbReference type="SAM" id="Phobius"/>
    </source>
</evidence>
<reference evidence="15 16" key="1">
    <citation type="submission" date="2018-06" db="EMBL/GenBank/DDBJ databases">
        <authorList>
            <consortium name="Pathogen Informatics"/>
            <person name="Doyle S."/>
        </authorList>
    </citation>
    <scope>NUCLEOTIDE SEQUENCE [LARGE SCALE GENOMIC DNA]</scope>
    <source>
        <strain evidence="15 16">NCTC11091</strain>
    </source>
</reference>
<keyword evidence="7" id="KW-0630">Potassium</keyword>
<evidence type="ECO:0000256" key="9">
    <source>
        <dbReference type="ARBA" id="ARBA00023065"/>
    </source>
</evidence>
<keyword evidence="10 13" id="KW-0472">Membrane</keyword>
<evidence type="ECO:0000256" key="1">
    <source>
        <dbReference type="ARBA" id="ARBA00004141"/>
    </source>
</evidence>
<keyword evidence="8 13" id="KW-1133">Transmembrane helix</keyword>
<dbReference type="SUPFAM" id="SSF81324">
    <property type="entry name" value="Voltage-gated potassium channels"/>
    <property type="match status" value="1"/>
</dbReference>
<feature type="compositionally biased region" description="Polar residues" evidence="12">
    <location>
        <begin position="1"/>
        <end position="22"/>
    </location>
</feature>
<evidence type="ECO:0000256" key="7">
    <source>
        <dbReference type="ARBA" id="ARBA00022958"/>
    </source>
</evidence>
<evidence type="ECO:0000256" key="10">
    <source>
        <dbReference type="ARBA" id="ARBA00023136"/>
    </source>
</evidence>
<dbReference type="GO" id="GO:0008076">
    <property type="term" value="C:voltage-gated potassium channel complex"/>
    <property type="evidence" value="ECO:0007669"/>
    <property type="project" value="InterPro"/>
</dbReference>
<feature type="transmembrane region" description="Helical" evidence="13">
    <location>
        <begin position="98"/>
        <end position="119"/>
    </location>
</feature>
<feature type="domain" description="Ion transport" evidence="14">
    <location>
        <begin position="94"/>
        <end position="308"/>
    </location>
</feature>
<keyword evidence="5" id="KW-0631">Potassium channel</keyword>
<evidence type="ECO:0000313" key="16">
    <source>
        <dbReference type="Proteomes" id="UP000255193"/>
    </source>
</evidence>
<dbReference type="GO" id="GO:0001508">
    <property type="term" value="P:action potential"/>
    <property type="evidence" value="ECO:0007669"/>
    <property type="project" value="TreeGrafter"/>
</dbReference>
<dbReference type="Gene3D" id="1.20.120.350">
    <property type="entry name" value="Voltage-gated potassium channels. Chain C"/>
    <property type="match status" value="1"/>
</dbReference>
<dbReference type="InterPro" id="IPR005821">
    <property type="entry name" value="Ion_trans_dom"/>
</dbReference>
<feature type="transmembrane region" description="Helical" evidence="13">
    <location>
        <begin position="250"/>
        <end position="270"/>
    </location>
</feature>
<dbReference type="EMBL" id="UGQA01000001">
    <property type="protein sequence ID" value="STY94892.1"/>
    <property type="molecule type" value="Genomic_DNA"/>
</dbReference>
<keyword evidence="11" id="KW-0407">Ion channel</keyword>
<dbReference type="Gene3D" id="1.10.287.70">
    <property type="match status" value="1"/>
</dbReference>
<feature type="transmembrane region" description="Helical" evidence="13">
    <location>
        <begin position="223"/>
        <end position="244"/>
    </location>
</feature>
<proteinExistence type="predicted"/>
<gene>
    <name evidence="15" type="ORF">NCTC11091_00668</name>
</gene>
<evidence type="ECO:0000256" key="8">
    <source>
        <dbReference type="ARBA" id="ARBA00022989"/>
    </source>
</evidence>
<feature type="transmembrane region" description="Helical" evidence="13">
    <location>
        <begin position="282"/>
        <end position="304"/>
    </location>
</feature>
<keyword evidence="4 13" id="KW-0812">Transmembrane</keyword>
<dbReference type="GO" id="GO:0005249">
    <property type="term" value="F:voltage-gated potassium channel activity"/>
    <property type="evidence" value="ECO:0007669"/>
    <property type="project" value="InterPro"/>
</dbReference>
<dbReference type="InterPro" id="IPR028325">
    <property type="entry name" value="VG_K_chnl"/>
</dbReference>
<evidence type="ECO:0000256" key="6">
    <source>
        <dbReference type="ARBA" id="ARBA00022882"/>
    </source>
</evidence>
<keyword evidence="2" id="KW-0813">Transport</keyword>